<accession>A0A177B3G1</accession>
<evidence type="ECO:0000256" key="2">
    <source>
        <dbReference type="PROSITE-ProRule" id="PRU00124"/>
    </source>
</evidence>
<dbReference type="Gene3D" id="4.10.400.10">
    <property type="entry name" value="Low-density Lipoprotein Receptor"/>
    <property type="match status" value="1"/>
</dbReference>
<dbReference type="Proteomes" id="UP000078046">
    <property type="component" value="Unassembled WGS sequence"/>
</dbReference>
<comment type="caution">
    <text evidence="3">The sequence shown here is derived from an EMBL/GenBank/DDBJ whole genome shotgun (WGS) entry which is preliminary data.</text>
</comment>
<organism evidence="3 4">
    <name type="scientific">Intoshia linei</name>
    <dbReference type="NCBI Taxonomy" id="1819745"/>
    <lineage>
        <taxon>Eukaryota</taxon>
        <taxon>Metazoa</taxon>
        <taxon>Spiralia</taxon>
        <taxon>Lophotrochozoa</taxon>
        <taxon>Mesozoa</taxon>
        <taxon>Orthonectida</taxon>
        <taxon>Rhopaluridae</taxon>
        <taxon>Intoshia</taxon>
    </lineage>
</organism>
<dbReference type="AlphaFoldDB" id="A0A177B3G1"/>
<evidence type="ECO:0000313" key="3">
    <source>
        <dbReference type="EMBL" id="OAF68690.1"/>
    </source>
</evidence>
<dbReference type="PROSITE" id="PS50068">
    <property type="entry name" value="LDLRA_2"/>
    <property type="match status" value="1"/>
</dbReference>
<evidence type="ECO:0008006" key="5">
    <source>
        <dbReference type="Google" id="ProtNLM"/>
    </source>
</evidence>
<proteinExistence type="predicted"/>
<reference evidence="3 4" key="1">
    <citation type="submission" date="2016-04" db="EMBL/GenBank/DDBJ databases">
        <title>The genome of Intoshia linei affirms orthonectids as highly simplified spiralians.</title>
        <authorList>
            <person name="Mikhailov K.V."/>
            <person name="Slusarev G.S."/>
            <person name="Nikitin M.A."/>
            <person name="Logacheva M.D."/>
            <person name="Penin A."/>
            <person name="Aleoshin V."/>
            <person name="Panchin Y.V."/>
        </authorList>
    </citation>
    <scope>NUCLEOTIDE SEQUENCE [LARGE SCALE GENOMIC DNA]</scope>
    <source>
        <strain evidence="3">Intl2013</strain>
        <tissue evidence="3">Whole animal</tissue>
    </source>
</reference>
<evidence type="ECO:0000313" key="4">
    <source>
        <dbReference type="Proteomes" id="UP000078046"/>
    </source>
</evidence>
<name>A0A177B3G1_9BILA</name>
<dbReference type="InterPro" id="IPR002172">
    <property type="entry name" value="LDrepeatLR_classA_rpt"/>
</dbReference>
<sequence length="221" mass="25915">MRNILVIVCALILYTSSLTYLRLSLDIRKTKKATFRQAVCGVKINPNYKALINFRAKRKICIMRIVAHAGFKLLFTPEKISPFCPRYLNIFDGPDLNSNNITYKCSNKSIITFDRVAVLKYLMNNETNAMLHFTILLNNRTCPNKPKNGWYQCYNSTKCLMENVRCDGIMQCDDNSDETFHHVNQGWANYDQDSARIIFFIQFYIFNLRQIVEKYYFMETS</sequence>
<dbReference type="OrthoDB" id="9988974at2759"/>
<evidence type="ECO:0000256" key="1">
    <source>
        <dbReference type="ARBA" id="ARBA00023157"/>
    </source>
</evidence>
<keyword evidence="4" id="KW-1185">Reference proteome</keyword>
<comment type="caution">
    <text evidence="2">Lacks conserved residue(s) required for the propagation of feature annotation.</text>
</comment>
<dbReference type="InterPro" id="IPR036055">
    <property type="entry name" value="LDL_receptor-like_sf"/>
</dbReference>
<keyword evidence="1" id="KW-1015">Disulfide bond</keyword>
<gene>
    <name evidence="3" type="ORF">A3Q56_03562</name>
</gene>
<dbReference type="EMBL" id="LWCA01000402">
    <property type="protein sequence ID" value="OAF68690.1"/>
    <property type="molecule type" value="Genomic_DNA"/>
</dbReference>
<dbReference type="CDD" id="cd00112">
    <property type="entry name" value="LDLa"/>
    <property type="match status" value="1"/>
</dbReference>
<protein>
    <recommendedName>
        <fullName evidence="5">CUB domain-containing protein</fullName>
    </recommendedName>
</protein>
<dbReference type="SUPFAM" id="SSF57424">
    <property type="entry name" value="LDL receptor-like module"/>
    <property type="match status" value="1"/>
</dbReference>